<dbReference type="PANTHER" id="PTHR43760:SF1">
    <property type="entry name" value="ENDORIBONUCLEASE L-PSP_CHORISMATE MUTASE-LIKE DOMAIN-CONTAINING PROTEIN"/>
    <property type="match status" value="1"/>
</dbReference>
<dbReference type="PANTHER" id="PTHR43760">
    <property type="entry name" value="ENDORIBONUCLEASE-RELATED"/>
    <property type="match status" value="1"/>
</dbReference>
<dbReference type="SUPFAM" id="SSF55298">
    <property type="entry name" value="YjgF-like"/>
    <property type="match status" value="1"/>
</dbReference>
<dbReference type="InterPro" id="IPR035959">
    <property type="entry name" value="RutC-like_sf"/>
</dbReference>
<sequence>MSDSNSIYGRIEEAGIVLSPPGIPVAAYVPFVESGKLLFLSGHIAKQKGQPWVGQLGTDMDTETGIRAARNIAIDVLGTLQAATGDLNRIARIVKVLCLVNSGSQYREHHIVANGFSETLEHILGAPGKHARSAFGVAQIPSGACVEVELVAELR</sequence>
<dbReference type="STRING" id="53408.A9C11_15610"/>
<dbReference type="Proteomes" id="UP000077748">
    <property type="component" value="Chromosome"/>
</dbReference>
<dbReference type="KEGG" id="pcq:PcP3B5_31680"/>
<proteinExistence type="predicted"/>
<dbReference type="InterPro" id="IPR013813">
    <property type="entry name" value="Endoribo_LPSP/chorism_mut-like"/>
</dbReference>
<dbReference type="RefSeq" id="WP_043272826.1">
    <property type="nucleotide sequence ID" value="NZ_BDGS01000001.1"/>
</dbReference>
<protein>
    <submittedName>
        <fullName evidence="1">Uncharacterized protein</fullName>
    </submittedName>
</protein>
<reference evidence="1 2" key="1">
    <citation type="submission" date="2016-05" db="EMBL/GenBank/DDBJ databases">
        <title>Genome Sequence of Pseudomonas citronellolis Strain SJTE-3, an Estrogens and Persistent Organic Pollutants degradation strain.</title>
        <authorList>
            <person name="Liang R."/>
        </authorList>
    </citation>
    <scope>NUCLEOTIDE SEQUENCE [LARGE SCALE GENOMIC DNA]</scope>
    <source>
        <strain evidence="1 2">SJTE-3</strain>
    </source>
</reference>
<organism evidence="1 2">
    <name type="scientific">Pseudomonas citronellolis</name>
    <dbReference type="NCBI Taxonomy" id="53408"/>
    <lineage>
        <taxon>Bacteria</taxon>
        <taxon>Pseudomonadati</taxon>
        <taxon>Pseudomonadota</taxon>
        <taxon>Gammaproteobacteria</taxon>
        <taxon>Pseudomonadales</taxon>
        <taxon>Pseudomonadaceae</taxon>
        <taxon>Pseudomonas</taxon>
    </lineage>
</organism>
<name>A0A127MTN7_9PSED</name>
<gene>
    <name evidence="1" type="ORF">A9C11_15610</name>
</gene>
<evidence type="ECO:0000313" key="1">
    <source>
        <dbReference type="EMBL" id="ANI15319.1"/>
    </source>
</evidence>
<dbReference type="EMBL" id="CP015878">
    <property type="protein sequence ID" value="ANI15319.1"/>
    <property type="molecule type" value="Genomic_DNA"/>
</dbReference>
<dbReference type="GeneID" id="72996247"/>
<dbReference type="CDD" id="cd02199">
    <property type="entry name" value="YjgF_YER057c_UK114_like_1"/>
    <property type="match status" value="1"/>
</dbReference>
<evidence type="ECO:0000313" key="2">
    <source>
        <dbReference type="Proteomes" id="UP000077748"/>
    </source>
</evidence>
<dbReference type="AlphaFoldDB" id="A0A127MTN7"/>
<accession>A0A127MTN7</accession>
<dbReference type="InterPro" id="IPR006175">
    <property type="entry name" value="YjgF/YER057c/UK114"/>
</dbReference>
<dbReference type="Pfam" id="PF01042">
    <property type="entry name" value="Ribonuc_L-PSP"/>
    <property type="match status" value="1"/>
</dbReference>
<dbReference type="Gene3D" id="3.30.1330.40">
    <property type="entry name" value="RutC-like"/>
    <property type="match status" value="1"/>
</dbReference>